<evidence type="ECO:0000259" key="12">
    <source>
        <dbReference type="Pfam" id="PF00117"/>
    </source>
</evidence>
<dbReference type="SUPFAM" id="SSF52317">
    <property type="entry name" value="Class I glutamine amidotransferase-like"/>
    <property type="match status" value="1"/>
</dbReference>
<dbReference type="Gene3D" id="3.40.50.880">
    <property type="match status" value="1"/>
</dbReference>
<dbReference type="PATRIC" id="fig|1609981.3.peg.2026"/>
<protein>
    <recommendedName>
        <fullName evidence="10">Imidazole glycerol phosphate synthase subunit HisH</fullName>
        <ecNumber evidence="10">4.3.2.10</ecNumber>
    </recommendedName>
    <alternativeName>
        <fullName evidence="10">IGP synthase glutaminase subunit</fullName>
        <ecNumber evidence="10">3.5.1.2</ecNumber>
    </alternativeName>
    <alternativeName>
        <fullName evidence="10">IGP synthase subunit HisH</fullName>
    </alternativeName>
    <alternativeName>
        <fullName evidence="10">ImGP synthase subunit HisH</fullName>
        <shortName evidence="10">IGPS subunit HisH</shortName>
    </alternativeName>
</protein>
<comment type="function">
    <text evidence="10">IGPS catalyzes the conversion of PRFAR and glutamine to IGP, AICAR and glutamate. The HisH subunit catalyzes the hydrolysis of glutamine to glutamate and ammonia as part of the synthesis of IGP and AICAR. The resulting ammonia molecule is channeled to the active site of HisF.</text>
</comment>
<dbReference type="InterPro" id="IPR010139">
    <property type="entry name" value="Imidazole-glycPsynth_HisH"/>
</dbReference>
<dbReference type="PANTHER" id="PTHR42701:SF1">
    <property type="entry name" value="IMIDAZOLE GLYCEROL PHOSPHATE SYNTHASE SUBUNIT HISH"/>
    <property type="match status" value="1"/>
</dbReference>
<dbReference type="STRING" id="1307763.L21SP4_01950"/>
<dbReference type="KEGG" id="vbl:L21SP4_01950"/>
<dbReference type="PROSITE" id="PS51273">
    <property type="entry name" value="GATASE_TYPE_1"/>
    <property type="match status" value="1"/>
</dbReference>
<comment type="catalytic activity">
    <reaction evidence="8 10">
        <text>5-[(5-phospho-1-deoxy-D-ribulos-1-ylimino)methylamino]-1-(5-phospho-beta-D-ribosyl)imidazole-4-carboxamide + L-glutamine = D-erythro-1-(imidazol-4-yl)glycerol 3-phosphate + 5-amino-1-(5-phospho-beta-D-ribosyl)imidazole-4-carboxamide + L-glutamate + H(+)</text>
        <dbReference type="Rhea" id="RHEA:24793"/>
        <dbReference type="ChEBI" id="CHEBI:15378"/>
        <dbReference type="ChEBI" id="CHEBI:29985"/>
        <dbReference type="ChEBI" id="CHEBI:58278"/>
        <dbReference type="ChEBI" id="CHEBI:58359"/>
        <dbReference type="ChEBI" id="CHEBI:58475"/>
        <dbReference type="ChEBI" id="CHEBI:58525"/>
        <dbReference type="EC" id="4.3.2.10"/>
    </reaction>
</comment>
<evidence type="ECO:0000256" key="5">
    <source>
        <dbReference type="ARBA" id="ARBA00022962"/>
    </source>
</evidence>
<keyword evidence="14" id="KW-1185">Reference proteome</keyword>
<keyword evidence="13" id="KW-0328">Glycosyltransferase</keyword>
<dbReference type="PIRSF" id="PIRSF000495">
    <property type="entry name" value="Amidotransf_hisH"/>
    <property type="match status" value="1"/>
</dbReference>
<feature type="active site" description="Nucleophile" evidence="10 11">
    <location>
        <position position="79"/>
    </location>
</feature>
<dbReference type="GO" id="GO:0000107">
    <property type="term" value="F:imidazoleglycerol-phosphate synthase activity"/>
    <property type="evidence" value="ECO:0007669"/>
    <property type="project" value="UniProtKB-UniRule"/>
</dbReference>
<dbReference type="OrthoDB" id="9807137at2"/>
<gene>
    <name evidence="13" type="primary">hisH1</name>
    <name evidence="10" type="synonym">hisH</name>
    <name evidence="13" type="ORF">L21SP4_01950</name>
</gene>
<keyword evidence="13" id="KW-0808">Transferase</keyword>
<feature type="domain" description="Glutamine amidotransferase" evidence="12">
    <location>
        <begin position="4"/>
        <end position="206"/>
    </location>
</feature>
<dbReference type="EC" id="4.3.2.10" evidence="10"/>
<dbReference type="CDD" id="cd01748">
    <property type="entry name" value="GATase1_IGP_Synthase"/>
    <property type="match status" value="1"/>
</dbReference>
<dbReference type="EC" id="3.5.1.2" evidence="10"/>
<keyword evidence="6 10" id="KW-0368">Histidine biosynthesis</keyword>
<evidence type="ECO:0000256" key="6">
    <source>
        <dbReference type="ARBA" id="ARBA00023102"/>
    </source>
</evidence>
<dbReference type="InterPro" id="IPR029062">
    <property type="entry name" value="Class_I_gatase-like"/>
</dbReference>
<organism evidence="13 14">
    <name type="scientific">Kiritimatiella glycovorans</name>
    <dbReference type="NCBI Taxonomy" id="1307763"/>
    <lineage>
        <taxon>Bacteria</taxon>
        <taxon>Pseudomonadati</taxon>
        <taxon>Kiritimatiellota</taxon>
        <taxon>Kiritimatiellia</taxon>
        <taxon>Kiritimatiellales</taxon>
        <taxon>Kiritimatiellaceae</taxon>
        <taxon>Kiritimatiella</taxon>
    </lineage>
</organism>
<feature type="active site" evidence="10 11">
    <location>
        <position position="191"/>
    </location>
</feature>
<dbReference type="EMBL" id="CP010904">
    <property type="protein sequence ID" value="AKJ65185.1"/>
    <property type="molecule type" value="Genomic_DNA"/>
</dbReference>
<proteinExistence type="inferred from homology"/>
<evidence type="ECO:0000256" key="8">
    <source>
        <dbReference type="ARBA" id="ARBA00047838"/>
    </source>
</evidence>
<evidence type="ECO:0000256" key="11">
    <source>
        <dbReference type="PIRSR" id="PIRSR000495-1"/>
    </source>
</evidence>
<evidence type="ECO:0000313" key="13">
    <source>
        <dbReference type="EMBL" id="AKJ65185.1"/>
    </source>
</evidence>
<evidence type="ECO:0000256" key="1">
    <source>
        <dbReference type="ARBA" id="ARBA00005091"/>
    </source>
</evidence>
<keyword evidence="10" id="KW-0963">Cytoplasm</keyword>
<evidence type="ECO:0000256" key="10">
    <source>
        <dbReference type="HAMAP-Rule" id="MF_00278"/>
    </source>
</evidence>
<sequence>MIGIIDYNMGNLGSVSNACRYLGAEPRLVRQPGDMEDCAGVILPGVGAFGDCMRHLRANGFVDPIRDWIGAGRPFLGICLGLQVLFEGSEESPAEPGLGLLSGAVRRFRFEHGQWEGHTRLKVPQIGWNRVRQAKSGDPMFAGIGDDAFFYLVHSYYVDPEDPALAAGWTHYGIEYASAVRHRNVFAVQFHPEKSQQAGLAMLRNYLKTCNEGHAAGRHGPEKE</sequence>
<dbReference type="GO" id="GO:0004359">
    <property type="term" value="F:glutaminase activity"/>
    <property type="evidence" value="ECO:0007669"/>
    <property type="project" value="UniProtKB-EC"/>
</dbReference>
<keyword evidence="3 10" id="KW-0028">Amino-acid biosynthesis</keyword>
<evidence type="ECO:0000256" key="3">
    <source>
        <dbReference type="ARBA" id="ARBA00022605"/>
    </source>
</evidence>
<evidence type="ECO:0000313" key="14">
    <source>
        <dbReference type="Proteomes" id="UP000035268"/>
    </source>
</evidence>
<keyword evidence="7 10" id="KW-0456">Lyase</keyword>
<comment type="pathway">
    <text evidence="1 10">Amino-acid biosynthesis; L-histidine biosynthesis; L-histidine from 5-phospho-alpha-D-ribose 1-diphosphate: step 5/9.</text>
</comment>
<feature type="active site" evidence="10 11">
    <location>
        <position position="193"/>
    </location>
</feature>
<reference evidence="13 14" key="2">
    <citation type="journal article" date="2016" name="ISME J.">
        <title>Characterization of the first cultured representative of Verrucomicrobia subdivision 5 indicates the proposal of a novel phylum.</title>
        <authorList>
            <person name="Spring S."/>
            <person name="Bunk B."/>
            <person name="Sproer C."/>
            <person name="Schumann P."/>
            <person name="Rohde M."/>
            <person name="Tindall B.J."/>
            <person name="Klenk H.P."/>
        </authorList>
    </citation>
    <scope>NUCLEOTIDE SEQUENCE [LARGE SCALE GENOMIC DNA]</scope>
    <source>
        <strain evidence="13 14">L21-Fru-AB</strain>
    </source>
</reference>
<dbReference type="AlphaFoldDB" id="A0A0G3EK51"/>
<keyword evidence="4 10" id="KW-0378">Hydrolase</keyword>
<dbReference type="GO" id="GO:0005737">
    <property type="term" value="C:cytoplasm"/>
    <property type="evidence" value="ECO:0007669"/>
    <property type="project" value="UniProtKB-SubCell"/>
</dbReference>
<keyword evidence="5 10" id="KW-0315">Glutamine amidotransferase</keyword>
<comment type="subcellular location">
    <subcellularLocation>
        <location evidence="10">Cytoplasm</location>
    </subcellularLocation>
</comment>
<dbReference type="UniPathway" id="UPA00031">
    <property type="reaction ID" value="UER00010"/>
</dbReference>
<comment type="catalytic activity">
    <reaction evidence="9 10">
        <text>L-glutamine + H2O = L-glutamate + NH4(+)</text>
        <dbReference type="Rhea" id="RHEA:15889"/>
        <dbReference type="ChEBI" id="CHEBI:15377"/>
        <dbReference type="ChEBI" id="CHEBI:28938"/>
        <dbReference type="ChEBI" id="CHEBI:29985"/>
        <dbReference type="ChEBI" id="CHEBI:58359"/>
        <dbReference type="EC" id="3.5.1.2"/>
    </reaction>
</comment>
<evidence type="ECO:0000256" key="2">
    <source>
        <dbReference type="ARBA" id="ARBA00011152"/>
    </source>
</evidence>
<dbReference type="NCBIfam" id="TIGR01855">
    <property type="entry name" value="IMP_synth_hisH"/>
    <property type="match status" value="1"/>
</dbReference>
<evidence type="ECO:0000256" key="9">
    <source>
        <dbReference type="ARBA" id="ARBA00049534"/>
    </source>
</evidence>
<evidence type="ECO:0000256" key="7">
    <source>
        <dbReference type="ARBA" id="ARBA00023239"/>
    </source>
</evidence>
<dbReference type="GO" id="GO:0016829">
    <property type="term" value="F:lyase activity"/>
    <property type="evidence" value="ECO:0007669"/>
    <property type="project" value="UniProtKB-KW"/>
</dbReference>
<dbReference type="RefSeq" id="WP_052882448.1">
    <property type="nucleotide sequence ID" value="NZ_CP010904.1"/>
</dbReference>
<comment type="subunit">
    <text evidence="2 10">Heterodimer of HisH and HisF.</text>
</comment>
<name>A0A0G3EK51_9BACT</name>
<dbReference type="GO" id="GO:0000105">
    <property type="term" value="P:L-histidine biosynthetic process"/>
    <property type="evidence" value="ECO:0007669"/>
    <property type="project" value="UniProtKB-UniRule"/>
</dbReference>
<dbReference type="PANTHER" id="PTHR42701">
    <property type="entry name" value="IMIDAZOLE GLYCEROL PHOSPHATE SYNTHASE SUBUNIT HISH"/>
    <property type="match status" value="1"/>
</dbReference>
<accession>A0A0G3EK51</accession>
<dbReference type="InterPro" id="IPR017926">
    <property type="entry name" value="GATASE"/>
</dbReference>
<dbReference type="Proteomes" id="UP000035268">
    <property type="component" value="Chromosome"/>
</dbReference>
<dbReference type="HAMAP" id="MF_00278">
    <property type="entry name" value="HisH"/>
    <property type="match status" value="1"/>
</dbReference>
<evidence type="ECO:0000256" key="4">
    <source>
        <dbReference type="ARBA" id="ARBA00022801"/>
    </source>
</evidence>
<reference evidence="14" key="1">
    <citation type="submission" date="2015-02" db="EMBL/GenBank/DDBJ databases">
        <title>Description and complete genome sequence of the first cultured representative of the subdivision 5 of the Verrucomicrobia phylum.</title>
        <authorList>
            <person name="Spring S."/>
            <person name="Bunk B."/>
            <person name="Sproer C."/>
            <person name="Klenk H.-P."/>
        </authorList>
    </citation>
    <scope>NUCLEOTIDE SEQUENCE [LARGE SCALE GENOMIC DNA]</scope>
    <source>
        <strain evidence="14">L21-Fru-AB</strain>
    </source>
</reference>
<dbReference type="Pfam" id="PF00117">
    <property type="entry name" value="GATase"/>
    <property type="match status" value="1"/>
</dbReference>